<dbReference type="Gene3D" id="3.90.1530.10">
    <property type="entry name" value="Conserved hypothetical protein from pyrococcus furiosus pfu- 392566-001, ParB domain"/>
    <property type="match status" value="1"/>
</dbReference>
<dbReference type="InterPro" id="IPR036086">
    <property type="entry name" value="ParB/Sulfiredoxin_sf"/>
</dbReference>
<keyword evidence="2" id="KW-1185">Reference proteome</keyword>
<sequence length="73" mass="8391">MIENVQLIPFNQVIFYEQYDKERVTMIENSIADEKILIDLPAALKTSSNQYLILDGTHRTLALRNEYSNSNSG</sequence>
<evidence type="ECO:0000313" key="2">
    <source>
        <dbReference type="Proteomes" id="UP000677611"/>
    </source>
</evidence>
<gene>
    <name evidence="1" type="ORF">J4P90_24540</name>
</gene>
<dbReference type="EMBL" id="JAGDQJ010000041">
    <property type="protein sequence ID" value="MBO1628314.1"/>
    <property type="molecule type" value="Genomic_DNA"/>
</dbReference>
<dbReference type="Proteomes" id="UP000677611">
    <property type="component" value="Unassembled WGS sequence"/>
</dbReference>
<reference evidence="1 2" key="1">
    <citation type="submission" date="2021-03" db="EMBL/GenBank/DDBJ databases">
        <title>Identification of novel Bacillus strains.</title>
        <authorList>
            <person name="Xiao Z."/>
            <person name="Li Y."/>
            <person name="Shen J."/>
        </authorList>
    </citation>
    <scope>NUCLEOTIDE SEQUENCE [LARGE SCALE GENOMIC DNA]</scope>
    <source>
        <strain evidence="1 2">SY8</strain>
    </source>
</reference>
<evidence type="ECO:0000313" key="1">
    <source>
        <dbReference type="EMBL" id="MBO1628314.1"/>
    </source>
</evidence>
<organism evidence="1 2">
    <name type="scientific">Bacillus arachidis</name>
    <dbReference type="NCBI Taxonomy" id="2819290"/>
    <lineage>
        <taxon>Bacteria</taxon>
        <taxon>Bacillati</taxon>
        <taxon>Bacillota</taxon>
        <taxon>Bacilli</taxon>
        <taxon>Bacillales</taxon>
        <taxon>Bacillaceae</taxon>
        <taxon>Bacillus</taxon>
    </lineage>
</organism>
<dbReference type="RefSeq" id="WP_098303466.1">
    <property type="nucleotide sequence ID" value="NZ_JAGDQJ010000041.1"/>
</dbReference>
<name>A0ABS3P554_9BACI</name>
<accession>A0ABS3P554</accession>
<comment type="caution">
    <text evidence="1">The sequence shown here is derived from an EMBL/GenBank/DDBJ whole genome shotgun (WGS) entry which is preliminary data.</text>
</comment>
<proteinExistence type="predicted"/>
<evidence type="ECO:0008006" key="3">
    <source>
        <dbReference type="Google" id="ProtNLM"/>
    </source>
</evidence>
<protein>
    <recommendedName>
        <fullName evidence="3">ParB-like nuclease domain-containing protein</fullName>
    </recommendedName>
</protein>
<dbReference type="SUPFAM" id="SSF110849">
    <property type="entry name" value="ParB/Sulfiredoxin"/>
    <property type="match status" value="1"/>
</dbReference>